<proteinExistence type="predicted"/>
<dbReference type="Gene3D" id="3.80.10.10">
    <property type="entry name" value="Ribonuclease Inhibitor"/>
    <property type="match status" value="1"/>
</dbReference>
<protein>
    <recommendedName>
        <fullName evidence="3">F-box domain-containing protein</fullName>
    </recommendedName>
</protein>
<sequence length="555" mass="62354">MLRVQTASPVTVRSTQDHIIGHCPRHWSSYTNNMATEATRRVYSSRIEKNRRLPVGRCPVEVLEEIFLYVRDAALSDFLEEIDPTPLSLKDAYRWLRDIALVCQRWKDVAFLCPSLWSIIICGHIRIDTVSLFLRRSRRASLRVFVSENSACLSADQQICQITQSRHSDAIAAGLRQTIALLSPHFHRIKSLNYYSNFFPEDLLSVLDAPRLRVLRVGSHHSHFSPRKLPPLFAVGPPPLTTLNVVALPSWPAGPLNVRHLSFHGQSLSDDLFVQCLFDTLHRNPDLQSLALLGGEESAEDALGWVPNSPIHLDQLKSLTLASHPPELISQFLSHLVISECTSIIIDHEDAAYDVGEFLPLDDSHLPGLHEVSEIIVQYGHDTCDLAFKTPDNDSPALVAHGMLNFEDIDLEIFGNIYGFSNIRNLTLQSSGFFNKVSSEFWEWVIENMTSLQSISLENVTPHTLIQFLLNNDGYELPEFDSTSDVTCCTDNFHHGRTVVHSRHSFLVNVRRVPTNVDVVFECRPSTGCGCAEPAKAISPPNEKFILTTLTRSLA</sequence>
<dbReference type="Gene3D" id="1.20.1280.50">
    <property type="match status" value="1"/>
</dbReference>
<evidence type="ECO:0008006" key="3">
    <source>
        <dbReference type="Google" id="ProtNLM"/>
    </source>
</evidence>
<dbReference type="SUPFAM" id="SSF52047">
    <property type="entry name" value="RNI-like"/>
    <property type="match status" value="1"/>
</dbReference>
<organism evidence="1 2">
    <name type="scientific">Cerrena zonata</name>
    <dbReference type="NCBI Taxonomy" id="2478898"/>
    <lineage>
        <taxon>Eukaryota</taxon>
        <taxon>Fungi</taxon>
        <taxon>Dikarya</taxon>
        <taxon>Basidiomycota</taxon>
        <taxon>Agaricomycotina</taxon>
        <taxon>Agaricomycetes</taxon>
        <taxon>Polyporales</taxon>
        <taxon>Cerrenaceae</taxon>
        <taxon>Cerrena</taxon>
    </lineage>
</organism>
<dbReference type="InterPro" id="IPR032675">
    <property type="entry name" value="LRR_dom_sf"/>
</dbReference>
<gene>
    <name evidence="1" type="ORF">QCA50_015566</name>
</gene>
<dbReference type="AlphaFoldDB" id="A0AAW0FTA0"/>
<evidence type="ECO:0000313" key="2">
    <source>
        <dbReference type="Proteomes" id="UP001385951"/>
    </source>
</evidence>
<comment type="caution">
    <text evidence="1">The sequence shown here is derived from an EMBL/GenBank/DDBJ whole genome shotgun (WGS) entry which is preliminary data.</text>
</comment>
<accession>A0AAW0FTA0</accession>
<dbReference type="EMBL" id="JASBNA010000041">
    <property type="protein sequence ID" value="KAK7681474.1"/>
    <property type="molecule type" value="Genomic_DNA"/>
</dbReference>
<name>A0AAW0FTA0_9APHY</name>
<keyword evidence="2" id="KW-1185">Reference proteome</keyword>
<evidence type="ECO:0000313" key="1">
    <source>
        <dbReference type="EMBL" id="KAK7681474.1"/>
    </source>
</evidence>
<dbReference type="Proteomes" id="UP001385951">
    <property type="component" value="Unassembled WGS sequence"/>
</dbReference>
<reference evidence="1 2" key="1">
    <citation type="submission" date="2022-09" db="EMBL/GenBank/DDBJ databases">
        <authorList>
            <person name="Palmer J.M."/>
        </authorList>
    </citation>
    <scope>NUCLEOTIDE SEQUENCE [LARGE SCALE GENOMIC DNA]</scope>
    <source>
        <strain evidence="1 2">DSM 7382</strain>
    </source>
</reference>